<dbReference type="VEuPathDB" id="VectorBase:SCAU014989"/>
<dbReference type="KEGG" id="scac:106083134"/>
<sequence length="219" mass="25132">MHFYHTPLSAPCRAVTMTAKALGLQLNEIFVDLQSGAQFQPDFLKINPQHCVPSLVDGDLRLWESRAIMIYLVEQYGRKDDPLYPSCPKKRGLINQRLYFDADSLYKNFAEYFYSQIFYKKPANAELYQKLQSSLEFLNIFLSHSEYVAGDNLTLADLSILATVTTIDMGQIDLVKYANINRWYQSIRHTAPGAAENWAGVLGYKKFIDNTTNYNVFNN</sequence>
<dbReference type="EnsemblMetazoa" id="SCAU014989-RA">
    <property type="protein sequence ID" value="SCAU014989-PA"/>
    <property type="gene ID" value="SCAU014989"/>
</dbReference>
<evidence type="ECO:0000313" key="6">
    <source>
        <dbReference type="EnsemblMetazoa" id="SCAU014989-PA"/>
    </source>
</evidence>
<dbReference type="InterPro" id="IPR036282">
    <property type="entry name" value="Glutathione-S-Trfase_C_sf"/>
</dbReference>
<comment type="similarity">
    <text evidence="3">Belongs to the GST superfamily.</text>
</comment>
<feature type="domain" description="GST C-terminal" evidence="5">
    <location>
        <begin position="87"/>
        <end position="207"/>
    </location>
</feature>
<organism evidence="6 7">
    <name type="scientific">Stomoxys calcitrans</name>
    <name type="common">Stable fly</name>
    <name type="synonym">Conops calcitrans</name>
    <dbReference type="NCBI Taxonomy" id="35570"/>
    <lineage>
        <taxon>Eukaryota</taxon>
        <taxon>Metazoa</taxon>
        <taxon>Ecdysozoa</taxon>
        <taxon>Arthropoda</taxon>
        <taxon>Hexapoda</taxon>
        <taxon>Insecta</taxon>
        <taxon>Pterygota</taxon>
        <taxon>Neoptera</taxon>
        <taxon>Endopterygota</taxon>
        <taxon>Diptera</taxon>
        <taxon>Brachycera</taxon>
        <taxon>Muscomorpha</taxon>
        <taxon>Muscoidea</taxon>
        <taxon>Muscidae</taxon>
        <taxon>Stomoxys</taxon>
    </lineage>
</organism>
<dbReference type="Proteomes" id="UP000095300">
    <property type="component" value="Unassembled WGS sequence"/>
</dbReference>
<accession>A0A1I8Q8Z2</accession>
<dbReference type="PANTHER" id="PTHR43969:SF9">
    <property type="entry name" value="GLUTATHIONE S TRANSFERASE D10, ISOFORM A-RELATED"/>
    <property type="match status" value="1"/>
</dbReference>
<name>A0A1I8Q8Z2_STOCA</name>
<dbReference type="InterPro" id="IPR040079">
    <property type="entry name" value="Glutathione_S-Trfase"/>
</dbReference>
<comment type="subunit">
    <text evidence="2">Homodimer.</text>
</comment>
<dbReference type="Gene3D" id="3.40.30.10">
    <property type="entry name" value="Glutaredoxin"/>
    <property type="match status" value="1"/>
</dbReference>
<dbReference type="CDD" id="cd03045">
    <property type="entry name" value="GST_N_Delta_Epsilon"/>
    <property type="match status" value="1"/>
</dbReference>
<evidence type="ECO:0000259" key="5">
    <source>
        <dbReference type="PROSITE" id="PS50405"/>
    </source>
</evidence>
<dbReference type="PROSITE" id="PS50405">
    <property type="entry name" value="GST_CTER"/>
    <property type="match status" value="1"/>
</dbReference>
<evidence type="ECO:0000256" key="1">
    <source>
        <dbReference type="ARBA" id="ARBA00003701"/>
    </source>
</evidence>
<dbReference type="STRING" id="35570.A0A1I8Q8Z2"/>
<dbReference type="SFLD" id="SFLDG00358">
    <property type="entry name" value="Main_(cytGST)"/>
    <property type="match status" value="1"/>
</dbReference>
<evidence type="ECO:0000256" key="2">
    <source>
        <dbReference type="ARBA" id="ARBA00011738"/>
    </source>
</evidence>
<keyword evidence="7" id="KW-1185">Reference proteome</keyword>
<dbReference type="SUPFAM" id="SSF47616">
    <property type="entry name" value="GST C-terminal domain-like"/>
    <property type="match status" value="1"/>
</dbReference>
<reference evidence="6" key="1">
    <citation type="submission" date="2020-05" db="UniProtKB">
        <authorList>
            <consortium name="EnsemblMetazoa"/>
        </authorList>
    </citation>
    <scope>IDENTIFICATION</scope>
    <source>
        <strain evidence="6">USDA</strain>
    </source>
</reference>
<proteinExistence type="inferred from homology"/>
<feature type="domain" description="GST N-terminal" evidence="4">
    <location>
        <begin position="1"/>
        <end position="80"/>
    </location>
</feature>
<dbReference type="GO" id="GO:0006749">
    <property type="term" value="P:glutathione metabolic process"/>
    <property type="evidence" value="ECO:0007669"/>
    <property type="project" value="TreeGrafter"/>
</dbReference>
<dbReference type="InterPro" id="IPR004045">
    <property type="entry name" value="Glutathione_S-Trfase_N"/>
</dbReference>
<dbReference type="SUPFAM" id="SSF52833">
    <property type="entry name" value="Thioredoxin-like"/>
    <property type="match status" value="1"/>
</dbReference>
<dbReference type="PROSITE" id="PS50404">
    <property type="entry name" value="GST_NTER"/>
    <property type="match status" value="1"/>
</dbReference>
<dbReference type="Gene3D" id="1.20.1050.10">
    <property type="match status" value="1"/>
</dbReference>
<dbReference type="CDD" id="cd03177">
    <property type="entry name" value="GST_C_Delta_Epsilon"/>
    <property type="match status" value="1"/>
</dbReference>
<dbReference type="InterPro" id="IPR004046">
    <property type="entry name" value="GST_C"/>
</dbReference>
<dbReference type="Pfam" id="PF00043">
    <property type="entry name" value="GST_C"/>
    <property type="match status" value="1"/>
</dbReference>
<evidence type="ECO:0000259" key="4">
    <source>
        <dbReference type="PROSITE" id="PS50404"/>
    </source>
</evidence>
<dbReference type="Pfam" id="PF02798">
    <property type="entry name" value="GST_N"/>
    <property type="match status" value="1"/>
</dbReference>
<evidence type="ECO:0000313" key="7">
    <source>
        <dbReference type="Proteomes" id="UP000095300"/>
    </source>
</evidence>
<dbReference type="PANTHER" id="PTHR43969">
    <property type="entry name" value="GLUTATHIONE S TRANSFERASE D10, ISOFORM A-RELATED"/>
    <property type="match status" value="1"/>
</dbReference>
<gene>
    <name evidence="6" type="primary">106083134</name>
</gene>
<dbReference type="InterPro" id="IPR010987">
    <property type="entry name" value="Glutathione-S-Trfase_C-like"/>
</dbReference>
<dbReference type="InterPro" id="IPR036249">
    <property type="entry name" value="Thioredoxin-like_sf"/>
</dbReference>
<dbReference type="AlphaFoldDB" id="A0A1I8Q8Z2"/>
<comment type="function">
    <text evidence="1">Conjugation of reduced glutathione to a wide number of exogenous and endogenous hydrophobic electrophiles.</text>
</comment>
<evidence type="ECO:0000256" key="3">
    <source>
        <dbReference type="RuleBase" id="RU003494"/>
    </source>
</evidence>
<dbReference type="GO" id="GO:0004364">
    <property type="term" value="F:glutathione transferase activity"/>
    <property type="evidence" value="ECO:0007669"/>
    <property type="project" value="TreeGrafter"/>
</dbReference>
<dbReference type="FunFam" id="3.40.30.10:FF:000034">
    <property type="entry name" value="glutathione S-transferase 1"/>
    <property type="match status" value="1"/>
</dbReference>
<dbReference type="FunFam" id="1.20.1050.10:FF:000007">
    <property type="entry name" value="Glutathione S-transferase 1-1"/>
    <property type="match status" value="1"/>
</dbReference>
<dbReference type="SFLD" id="SFLDS00019">
    <property type="entry name" value="Glutathione_Transferase_(cytos"/>
    <property type="match status" value="1"/>
</dbReference>
<protein>
    <submittedName>
        <fullName evidence="6">Uncharacterized protein</fullName>
    </submittedName>
</protein>
<dbReference type="SFLD" id="SFLDG01153">
    <property type="entry name" value="Main.4:_Theta-like"/>
    <property type="match status" value="1"/>
</dbReference>
<dbReference type="OrthoDB" id="2309723at2759"/>